<sequence length="122" mass="14049">MSTLNSHRLFKSVSPALPRHTRTLNPISNHWHCCRRTINHSPAFLHLNKLYLRRRRRNPSNFSTKCSVNLPLKPSSPAGKSLSTVLQNDPHFIYDAVSCELRRLSGDRGDASLHRFVDFNFI</sequence>
<accession>A0AAW1KTY0</accession>
<dbReference type="EMBL" id="JBDFQZ010000005">
    <property type="protein sequence ID" value="KAK9723851.1"/>
    <property type="molecule type" value="Genomic_DNA"/>
</dbReference>
<proteinExistence type="predicted"/>
<dbReference type="Proteomes" id="UP001443914">
    <property type="component" value="Unassembled WGS sequence"/>
</dbReference>
<name>A0AAW1KTY0_SAPOF</name>
<dbReference type="AlphaFoldDB" id="A0AAW1KTY0"/>
<gene>
    <name evidence="1" type="ORF">RND81_05G030000</name>
</gene>
<reference evidence="1" key="1">
    <citation type="submission" date="2024-03" db="EMBL/GenBank/DDBJ databases">
        <title>WGS assembly of Saponaria officinalis var. Norfolk2.</title>
        <authorList>
            <person name="Jenkins J."/>
            <person name="Shu S."/>
            <person name="Grimwood J."/>
            <person name="Barry K."/>
            <person name="Goodstein D."/>
            <person name="Schmutz J."/>
            <person name="Leebens-Mack J."/>
            <person name="Osbourn A."/>
        </authorList>
    </citation>
    <scope>NUCLEOTIDE SEQUENCE [LARGE SCALE GENOMIC DNA]</scope>
    <source>
        <strain evidence="1">JIC</strain>
    </source>
</reference>
<keyword evidence="2" id="KW-1185">Reference proteome</keyword>
<protein>
    <submittedName>
        <fullName evidence="1">Uncharacterized protein</fullName>
    </submittedName>
</protein>
<evidence type="ECO:0000313" key="1">
    <source>
        <dbReference type="EMBL" id="KAK9723851.1"/>
    </source>
</evidence>
<comment type="caution">
    <text evidence="1">The sequence shown here is derived from an EMBL/GenBank/DDBJ whole genome shotgun (WGS) entry which is preliminary data.</text>
</comment>
<evidence type="ECO:0000313" key="2">
    <source>
        <dbReference type="Proteomes" id="UP001443914"/>
    </source>
</evidence>
<organism evidence="1 2">
    <name type="scientific">Saponaria officinalis</name>
    <name type="common">Common soapwort</name>
    <name type="synonym">Lychnis saponaria</name>
    <dbReference type="NCBI Taxonomy" id="3572"/>
    <lineage>
        <taxon>Eukaryota</taxon>
        <taxon>Viridiplantae</taxon>
        <taxon>Streptophyta</taxon>
        <taxon>Embryophyta</taxon>
        <taxon>Tracheophyta</taxon>
        <taxon>Spermatophyta</taxon>
        <taxon>Magnoliopsida</taxon>
        <taxon>eudicotyledons</taxon>
        <taxon>Gunneridae</taxon>
        <taxon>Pentapetalae</taxon>
        <taxon>Caryophyllales</taxon>
        <taxon>Caryophyllaceae</taxon>
        <taxon>Caryophylleae</taxon>
        <taxon>Saponaria</taxon>
    </lineage>
</organism>